<feature type="repeat" description="PPR" evidence="2">
    <location>
        <begin position="673"/>
        <end position="707"/>
    </location>
</feature>
<dbReference type="FunFam" id="1.25.40.10:FF:000090">
    <property type="entry name" value="Pentatricopeptide repeat-containing protein, chloroplastic"/>
    <property type="match status" value="1"/>
</dbReference>
<gene>
    <name evidence="3" type="ORF">LIER_10162</name>
</gene>
<dbReference type="GO" id="GO:0003729">
    <property type="term" value="F:mRNA binding"/>
    <property type="evidence" value="ECO:0007669"/>
    <property type="project" value="UniProtKB-ARBA"/>
</dbReference>
<comment type="caution">
    <text evidence="3">The sequence shown here is derived from an EMBL/GenBank/DDBJ whole genome shotgun (WGS) entry which is preliminary data.</text>
</comment>
<keyword evidence="1" id="KW-0677">Repeat</keyword>
<dbReference type="Proteomes" id="UP001454036">
    <property type="component" value="Unassembled WGS sequence"/>
</dbReference>
<feature type="repeat" description="PPR" evidence="2">
    <location>
        <begin position="234"/>
        <end position="268"/>
    </location>
</feature>
<dbReference type="Pfam" id="PF13041">
    <property type="entry name" value="PPR_2"/>
    <property type="match status" value="3"/>
</dbReference>
<dbReference type="InterPro" id="IPR046848">
    <property type="entry name" value="E_motif"/>
</dbReference>
<feature type="repeat" description="PPR" evidence="2">
    <location>
        <begin position="304"/>
        <end position="338"/>
    </location>
</feature>
<protein>
    <recommendedName>
        <fullName evidence="5">Pentatricopeptide repeat-containing protein</fullName>
    </recommendedName>
</protein>
<dbReference type="PROSITE" id="PS51375">
    <property type="entry name" value="PPR"/>
    <property type="match status" value="7"/>
</dbReference>
<evidence type="ECO:0000256" key="2">
    <source>
        <dbReference type="PROSITE-ProRule" id="PRU00708"/>
    </source>
</evidence>
<dbReference type="Gene3D" id="1.25.40.10">
    <property type="entry name" value="Tetratricopeptide repeat domain"/>
    <property type="match status" value="6"/>
</dbReference>
<dbReference type="GO" id="GO:0009451">
    <property type="term" value="P:RNA modification"/>
    <property type="evidence" value="ECO:0007669"/>
    <property type="project" value="InterPro"/>
</dbReference>
<feature type="repeat" description="PPR" evidence="2">
    <location>
        <begin position="638"/>
        <end position="672"/>
    </location>
</feature>
<feature type="repeat" description="PPR" evidence="2">
    <location>
        <begin position="537"/>
        <end position="571"/>
    </location>
</feature>
<evidence type="ECO:0000256" key="1">
    <source>
        <dbReference type="ARBA" id="ARBA00022737"/>
    </source>
</evidence>
<dbReference type="PANTHER" id="PTHR47926">
    <property type="entry name" value="PENTATRICOPEPTIDE REPEAT-CONTAINING PROTEIN"/>
    <property type="match status" value="1"/>
</dbReference>
<dbReference type="FunFam" id="1.25.40.10:FF:000285">
    <property type="entry name" value="Pentatricopeptide repeat-containing protein, chloroplastic"/>
    <property type="match status" value="1"/>
</dbReference>
<dbReference type="FunFam" id="1.25.40.10:FF:000073">
    <property type="entry name" value="Pentatricopeptide repeat-containing protein chloroplastic"/>
    <property type="match status" value="1"/>
</dbReference>
<feature type="repeat" description="PPR" evidence="2">
    <location>
        <begin position="436"/>
        <end position="470"/>
    </location>
</feature>
<dbReference type="InterPro" id="IPR011990">
    <property type="entry name" value="TPR-like_helical_dom_sf"/>
</dbReference>
<dbReference type="EMBL" id="BAABME010001788">
    <property type="protein sequence ID" value="GAA0151443.1"/>
    <property type="molecule type" value="Genomic_DNA"/>
</dbReference>
<proteinExistence type="predicted"/>
<keyword evidence="4" id="KW-1185">Reference proteome</keyword>
<dbReference type="NCBIfam" id="TIGR00756">
    <property type="entry name" value="PPR"/>
    <property type="match status" value="6"/>
</dbReference>
<dbReference type="InterPro" id="IPR002885">
    <property type="entry name" value="PPR_rpt"/>
</dbReference>
<evidence type="ECO:0000313" key="4">
    <source>
        <dbReference type="Proteomes" id="UP001454036"/>
    </source>
</evidence>
<reference evidence="3 4" key="1">
    <citation type="submission" date="2024-01" db="EMBL/GenBank/DDBJ databases">
        <title>The complete chloroplast genome sequence of Lithospermum erythrorhizon: insights into the phylogenetic relationship among Boraginaceae species and the maternal lineages of purple gromwells.</title>
        <authorList>
            <person name="Okada T."/>
            <person name="Watanabe K."/>
        </authorList>
    </citation>
    <scope>NUCLEOTIDE SEQUENCE [LARGE SCALE GENOMIC DNA]</scope>
</reference>
<accession>A0AAV3PMJ2</accession>
<dbReference type="Pfam" id="PF01535">
    <property type="entry name" value="PPR"/>
    <property type="match status" value="4"/>
</dbReference>
<feature type="repeat" description="PPR" evidence="2">
    <location>
        <begin position="132"/>
        <end position="166"/>
    </location>
</feature>
<dbReference type="Pfam" id="PF20431">
    <property type="entry name" value="E_motif"/>
    <property type="match status" value="1"/>
</dbReference>
<dbReference type="PANTHER" id="PTHR47926:SF347">
    <property type="entry name" value="PENTATRICOPEPTIDE REPEAT-CONTAINING PROTEIN"/>
    <property type="match status" value="1"/>
</dbReference>
<dbReference type="InterPro" id="IPR046960">
    <property type="entry name" value="PPR_At4g14850-like_plant"/>
</dbReference>
<evidence type="ECO:0008006" key="5">
    <source>
        <dbReference type="Google" id="ProtNLM"/>
    </source>
</evidence>
<sequence length="864" mass="97233">MFHFTVFQSLKLSSTLKQSQIRTYLDSSFDTKIKNLVKQGQCLKALHLYNKESCLSLNNTSKFTFPPLLKACSYLQNLLYGSIFHAKVIHMGFQFDPYIVNSLIFMYLRCGAFDTGRLLFDKVSKCESLVQDVTIWNTMLDGCLRNGLFSVGLTRFRRMLMLGVRPDGYSLSILLGVVDRGMCFEEGREIHGYVVRNMFYEDAFLVTALIAMYANNKKPVESWSVFELWGDRMNIVVSNAMINAFYENGMWRDSLELYVDVKNVGCTLMSSTFSSALCACSMGGDVEVGRQIHSDVVKMGFDSDPYACTSLLTMYSRCGLVEDAERVFNMVWNKGVELWNSMISAYINCDRLEDALNIYLKMRLGAIPSDSFTISNILASCSMASSDYFCRMIHGELIKRPVQNSVPVQSALLTMYVRCGNMEDAFGIFSRMNEKDVVAWGSMISGYCQNGNFKETLDLFKKMELGDVKPDPTLMANLVMASSGVGNCNMAYCVHGLAIKSGYDTDAIIGSSLTDFYSKCRQPEMAENIFDSIVQKNIVVWNCLMSCYCQNGLPELSLNVLSQMKPHGIHPDSVSITIALVAVSSLAALLRGKAIHGYYVRLQILDDLQVENSLLDMYIKCGCLKYTEYLFQNMPRRNIVTWNSMISGYGSHGDCCKAINLFREMTSSGITPDSITFLSLVSSCNHSGLVNEGPTLFQMMKEYKIEPTIEHYLNIVDLLGRAGCLHDAYTIISKMSLKDDKSVWLSLLSACRVHGNVDLGELAAKHLIDLEPERGSNYVQLLNLYVAAGLQEKSAELRKVMKQKGLKKVPGCSWIEVQNKTVVFYSADSSSPRILEIYEMIKTLRNNVKWRVKDYQSIEKLELS</sequence>
<dbReference type="AlphaFoldDB" id="A0AAV3PMJ2"/>
<evidence type="ECO:0000313" key="3">
    <source>
        <dbReference type="EMBL" id="GAA0151443.1"/>
    </source>
</evidence>
<name>A0AAV3PMJ2_LITER</name>
<organism evidence="3 4">
    <name type="scientific">Lithospermum erythrorhizon</name>
    <name type="common">Purple gromwell</name>
    <name type="synonym">Lithospermum officinale var. erythrorhizon</name>
    <dbReference type="NCBI Taxonomy" id="34254"/>
    <lineage>
        <taxon>Eukaryota</taxon>
        <taxon>Viridiplantae</taxon>
        <taxon>Streptophyta</taxon>
        <taxon>Embryophyta</taxon>
        <taxon>Tracheophyta</taxon>
        <taxon>Spermatophyta</taxon>
        <taxon>Magnoliopsida</taxon>
        <taxon>eudicotyledons</taxon>
        <taxon>Gunneridae</taxon>
        <taxon>Pentapetalae</taxon>
        <taxon>asterids</taxon>
        <taxon>lamiids</taxon>
        <taxon>Boraginales</taxon>
        <taxon>Boraginaceae</taxon>
        <taxon>Boraginoideae</taxon>
        <taxon>Lithospermeae</taxon>
        <taxon>Lithospermum</taxon>
    </lineage>
</organism>